<evidence type="ECO:0000313" key="2">
    <source>
        <dbReference type="Proteomes" id="UP000012073"/>
    </source>
</evidence>
<reference evidence="2" key="1">
    <citation type="journal article" date="2013" name="Proc. Natl. Acad. Sci. U.S.A.">
        <title>Genome structure and metabolic features in the red seaweed Chondrus crispus shed light on evolution of the Archaeplastida.</title>
        <authorList>
            <person name="Collen J."/>
            <person name="Porcel B."/>
            <person name="Carre W."/>
            <person name="Ball S.G."/>
            <person name="Chaparro C."/>
            <person name="Tonon T."/>
            <person name="Barbeyron T."/>
            <person name="Michel G."/>
            <person name="Noel B."/>
            <person name="Valentin K."/>
            <person name="Elias M."/>
            <person name="Artiguenave F."/>
            <person name="Arun A."/>
            <person name="Aury J.M."/>
            <person name="Barbosa-Neto J.F."/>
            <person name="Bothwell J.H."/>
            <person name="Bouget F.Y."/>
            <person name="Brillet L."/>
            <person name="Cabello-Hurtado F."/>
            <person name="Capella-Gutierrez S."/>
            <person name="Charrier B."/>
            <person name="Cladiere L."/>
            <person name="Cock J.M."/>
            <person name="Coelho S.M."/>
            <person name="Colleoni C."/>
            <person name="Czjzek M."/>
            <person name="Da Silva C."/>
            <person name="Delage L."/>
            <person name="Denoeud F."/>
            <person name="Deschamps P."/>
            <person name="Dittami S.M."/>
            <person name="Gabaldon T."/>
            <person name="Gachon C.M."/>
            <person name="Groisillier A."/>
            <person name="Herve C."/>
            <person name="Jabbari K."/>
            <person name="Katinka M."/>
            <person name="Kloareg B."/>
            <person name="Kowalczyk N."/>
            <person name="Labadie K."/>
            <person name="Leblanc C."/>
            <person name="Lopez P.J."/>
            <person name="McLachlan D.H."/>
            <person name="Meslet-Cladiere L."/>
            <person name="Moustafa A."/>
            <person name="Nehr Z."/>
            <person name="Nyvall Collen P."/>
            <person name="Panaud O."/>
            <person name="Partensky F."/>
            <person name="Poulain J."/>
            <person name="Rensing S.A."/>
            <person name="Rousvoal S."/>
            <person name="Samson G."/>
            <person name="Symeonidi A."/>
            <person name="Weissenbach J."/>
            <person name="Zambounis A."/>
            <person name="Wincker P."/>
            <person name="Boyen C."/>
        </authorList>
    </citation>
    <scope>NUCLEOTIDE SEQUENCE [LARGE SCALE GENOMIC DNA]</scope>
    <source>
        <strain evidence="2">cv. Stackhouse</strain>
    </source>
</reference>
<name>R7Q903_CHOCR</name>
<gene>
    <name evidence="1" type="ORF">CHC_T00002884001</name>
</gene>
<dbReference type="RefSeq" id="XP_005714338.1">
    <property type="nucleotide sequence ID" value="XM_005714281.1"/>
</dbReference>
<dbReference type="AlphaFoldDB" id="R7Q903"/>
<dbReference type="EMBL" id="HG001695">
    <property type="protein sequence ID" value="CDF34519.1"/>
    <property type="molecule type" value="Genomic_DNA"/>
</dbReference>
<dbReference type="Gramene" id="CDF34519">
    <property type="protein sequence ID" value="CDF34519"/>
    <property type="gene ID" value="CHC_T00002884001"/>
</dbReference>
<evidence type="ECO:0000313" key="1">
    <source>
        <dbReference type="EMBL" id="CDF34519.1"/>
    </source>
</evidence>
<dbReference type="GeneID" id="17322050"/>
<sequence>MRAGRTDELDVRQVAHVLAEDPGDRAPQHGTALGLLRVVRRGAGPQPGPRRVRLRRGRVRVHDGEAVRRAPRLQHRRHGHQHDVVWRRDPARPVLDRHVVGLERVGDLGAHRRSQLDGQGQVHERRAHGRVGRLGRRGLARLVREKRGEVQRGHVANHALLRHGLLPGLQPDTNCLPRVPRALDQDFDDRCAQGGRWRQEWFSSRSLRTLHRKIDRRTEGRVGGVVGKWIFKFLVGASLPQESAIERSSRREQCTRCKE</sequence>
<dbReference type="Proteomes" id="UP000012073">
    <property type="component" value="Unassembled WGS sequence"/>
</dbReference>
<dbReference type="KEGG" id="ccp:CHC_T00002884001"/>
<proteinExistence type="predicted"/>
<organism evidence="1 2">
    <name type="scientific">Chondrus crispus</name>
    <name type="common">Carrageen Irish moss</name>
    <name type="synonym">Polymorpha crispa</name>
    <dbReference type="NCBI Taxonomy" id="2769"/>
    <lineage>
        <taxon>Eukaryota</taxon>
        <taxon>Rhodophyta</taxon>
        <taxon>Florideophyceae</taxon>
        <taxon>Rhodymeniophycidae</taxon>
        <taxon>Gigartinales</taxon>
        <taxon>Gigartinaceae</taxon>
        <taxon>Chondrus</taxon>
    </lineage>
</organism>
<accession>R7Q903</accession>
<keyword evidence="2" id="KW-1185">Reference proteome</keyword>
<protein>
    <submittedName>
        <fullName evidence="1">Uncharacterized protein</fullName>
    </submittedName>
</protein>